<evidence type="ECO:0000259" key="1">
    <source>
        <dbReference type="PROSITE" id="PS51186"/>
    </source>
</evidence>
<organism evidence="2 3">
    <name type="scientific">Alkalibacterium olivapovliticus</name>
    <dbReference type="NCBI Taxonomy" id="99907"/>
    <lineage>
        <taxon>Bacteria</taxon>
        <taxon>Bacillati</taxon>
        <taxon>Bacillota</taxon>
        <taxon>Bacilli</taxon>
        <taxon>Lactobacillales</taxon>
        <taxon>Carnobacteriaceae</taxon>
        <taxon>Alkalibacterium</taxon>
    </lineage>
</organism>
<sequence length="253" mass="29414">MNFQQLYPFSEQLDQNDFFIQYYNPEALFRYDSNFFELLYTPPVDEFKLIEQMQLKFSEDYFLDHVKFVWPQDQGILPDTLDYLSDEKYGLEKLELYSIHPADFREKANPAVIVEVVDSTSLPLFKQINYVEDLVTSRSFAEHKQLFYDTIFADPIVTLRIAFLNNEAAGSCITIEQSDTVELDDIFTLPDFRYSGVARTLQSAVMSTALLSGKTVILAADAEDTPREMYLKQGYQYEGFRIGAIKKLEEEHE</sequence>
<reference evidence="2 3" key="1">
    <citation type="submission" date="2018-03" db="EMBL/GenBank/DDBJ databases">
        <title>Genomic Encyclopedia of Archaeal and Bacterial Type Strains, Phase II (KMG-II): from individual species to whole genera.</title>
        <authorList>
            <person name="Goeker M."/>
        </authorList>
    </citation>
    <scope>NUCLEOTIDE SEQUENCE [LARGE SCALE GENOMIC DNA]</scope>
    <source>
        <strain evidence="2 3">DSM 13175</strain>
    </source>
</reference>
<name>A0A2T0W8M5_9LACT</name>
<dbReference type="InterPro" id="IPR040549">
    <property type="entry name" value="DUF5613"/>
</dbReference>
<dbReference type="Proteomes" id="UP000238205">
    <property type="component" value="Unassembled WGS sequence"/>
</dbReference>
<evidence type="ECO:0000313" key="2">
    <source>
        <dbReference type="EMBL" id="PRY83039.1"/>
    </source>
</evidence>
<keyword evidence="2" id="KW-0808">Transferase</keyword>
<dbReference type="Pfam" id="PF18467">
    <property type="entry name" value="DUF5613"/>
    <property type="match status" value="1"/>
</dbReference>
<dbReference type="AlphaFoldDB" id="A0A2T0W8M5"/>
<dbReference type="RefSeq" id="WP_106192431.1">
    <property type="nucleotide sequence ID" value="NZ_PVTO01000007.1"/>
</dbReference>
<comment type="caution">
    <text evidence="2">The sequence shown here is derived from an EMBL/GenBank/DDBJ whole genome shotgun (WGS) entry which is preliminary data.</text>
</comment>
<dbReference type="GO" id="GO:0016747">
    <property type="term" value="F:acyltransferase activity, transferring groups other than amino-acyl groups"/>
    <property type="evidence" value="ECO:0007669"/>
    <property type="project" value="InterPro"/>
</dbReference>
<keyword evidence="3" id="KW-1185">Reference proteome</keyword>
<dbReference type="CDD" id="cd04301">
    <property type="entry name" value="NAT_SF"/>
    <property type="match status" value="1"/>
</dbReference>
<dbReference type="Pfam" id="PF00583">
    <property type="entry name" value="Acetyltransf_1"/>
    <property type="match status" value="1"/>
</dbReference>
<feature type="domain" description="N-acetyltransferase" evidence="1">
    <location>
        <begin position="112"/>
        <end position="253"/>
    </location>
</feature>
<dbReference type="InterPro" id="IPR016181">
    <property type="entry name" value="Acyl_CoA_acyltransferase"/>
</dbReference>
<dbReference type="PROSITE" id="PS51186">
    <property type="entry name" value="GNAT"/>
    <property type="match status" value="1"/>
</dbReference>
<evidence type="ECO:0000313" key="3">
    <source>
        <dbReference type="Proteomes" id="UP000238205"/>
    </source>
</evidence>
<dbReference type="SUPFAM" id="SSF55729">
    <property type="entry name" value="Acyl-CoA N-acyltransferases (Nat)"/>
    <property type="match status" value="1"/>
</dbReference>
<proteinExistence type="predicted"/>
<dbReference type="Gene3D" id="3.40.630.30">
    <property type="match status" value="1"/>
</dbReference>
<dbReference type="InterPro" id="IPR000182">
    <property type="entry name" value="GNAT_dom"/>
</dbReference>
<dbReference type="EMBL" id="PVTO01000007">
    <property type="protein sequence ID" value="PRY83039.1"/>
    <property type="molecule type" value="Genomic_DNA"/>
</dbReference>
<dbReference type="OrthoDB" id="2213517at2"/>
<protein>
    <submittedName>
        <fullName evidence="2">Acetyltransferase (GNAT) family protein</fullName>
    </submittedName>
</protein>
<accession>A0A2T0W8M5</accession>
<gene>
    <name evidence="2" type="ORF">CLV38_107115</name>
</gene>